<keyword evidence="1" id="KW-0727">SH2 domain</keyword>
<evidence type="ECO:0000313" key="4">
    <source>
        <dbReference type="Proteomes" id="UP001208570"/>
    </source>
</evidence>
<gene>
    <name evidence="3" type="ORF">LSH36_59g07038</name>
</gene>
<dbReference type="Gene3D" id="3.30.505.10">
    <property type="entry name" value="SH2 domain"/>
    <property type="match status" value="1"/>
</dbReference>
<feature type="domain" description="SH2" evidence="2">
    <location>
        <begin position="1"/>
        <end position="86"/>
    </location>
</feature>
<proteinExistence type="predicted"/>
<organism evidence="3 4">
    <name type="scientific">Paralvinella palmiformis</name>
    <dbReference type="NCBI Taxonomy" id="53620"/>
    <lineage>
        <taxon>Eukaryota</taxon>
        <taxon>Metazoa</taxon>
        <taxon>Spiralia</taxon>
        <taxon>Lophotrochozoa</taxon>
        <taxon>Annelida</taxon>
        <taxon>Polychaeta</taxon>
        <taxon>Sedentaria</taxon>
        <taxon>Canalipalpata</taxon>
        <taxon>Terebellida</taxon>
        <taxon>Terebelliformia</taxon>
        <taxon>Alvinellidae</taxon>
        <taxon>Paralvinella</taxon>
    </lineage>
</organism>
<name>A0AAD9K576_9ANNE</name>
<dbReference type="PROSITE" id="PS50001">
    <property type="entry name" value="SH2"/>
    <property type="match status" value="1"/>
</dbReference>
<comment type="caution">
    <text evidence="3">The sequence shown here is derived from an EMBL/GenBank/DDBJ whole genome shotgun (WGS) entry which is preliminary data.</text>
</comment>
<accession>A0AAD9K576</accession>
<dbReference type="InterPro" id="IPR036860">
    <property type="entry name" value="SH2_dom_sf"/>
</dbReference>
<evidence type="ECO:0000259" key="2">
    <source>
        <dbReference type="PROSITE" id="PS50001"/>
    </source>
</evidence>
<sequence length="96" mass="11051">MKIDKILTPHLTKEGSFILRPSQTNPGQNTISVIEDGKILHYRILKYGNKYSIYPRGPYFSSEYVLLNHYSSHSLSIPGALLKHPINYVPQFDDHH</sequence>
<dbReference type="Pfam" id="PF00017">
    <property type="entry name" value="SH2"/>
    <property type="match status" value="1"/>
</dbReference>
<dbReference type="Proteomes" id="UP001208570">
    <property type="component" value="Unassembled WGS sequence"/>
</dbReference>
<dbReference type="PRINTS" id="PR00401">
    <property type="entry name" value="SH2DOMAIN"/>
</dbReference>
<reference evidence="3" key="1">
    <citation type="journal article" date="2023" name="Mol. Biol. Evol.">
        <title>Third-Generation Sequencing Reveals the Adaptive Role of the Epigenome in Three Deep-Sea Polychaetes.</title>
        <authorList>
            <person name="Perez M."/>
            <person name="Aroh O."/>
            <person name="Sun Y."/>
            <person name="Lan Y."/>
            <person name="Juniper S.K."/>
            <person name="Young C.R."/>
            <person name="Angers B."/>
            <person name="Qian P.Y."/>
        </authorList>
    </citation>
    <scope>NUCLEOTIDE SEQUENCE</scope>
    <source>
        <strain evidence="3">P08H-3</strain>
    </source>
</reference>
<dbReference type="InterPro" id="IPR000980">
    <property type="entry name" value="SH2"/>
</dbReference>
<protein>
    <recommendedName>
        <fullName evidence="2">SH2 domain-containing protein</fullName>
    </recommendedName>
</protein>
<dbReference type="EMBL" id="JAODUP010000059">
    <property type="protein sequence ID" value="KAK2164766.1"/>
    <property type="molecule type" value="Genomic_DNA"/>
</dbReference>
<evidence type="ECO:0000313" key="3">
    <source>
        <dbReference type="EMBL" id="KAK2164766.1"/>
    </source>
</evidence>
<dbReference type="AlphaFoldDB" id="A0AAD9K576"/>
<evidence type="ECO:0000256" key="1">
    <source>
        <dbReference type="PROSITE-ProRule" id="PRU00191"/>
    </source>
</evidence>
<keyword evidence="4" id="KW-1185">Reference proteome</keyword>
<dbReference type="SUPFAM" id="SSF55550">
    <property type="entry name" value="SH2 domain"/>
    <property type="match status" value="1"/>
</dbReference>
<dbReference type="SMART" id="SM00252">
    <property type="entry name" value="SH2"/>
    <property type="match status" value="1"/>
</dbReference>